<accession>A0A1H7LNE7</accession>
<dbReference type="InterPro" id="IPR044878">
    <property type="entry name" value="UbiA_sf"/>
</dbReference>
<comment type="function">
    <text evidence="12">Catalyzes the prenylation of para-hydroxybenzoate (PHB) with an all-trans polyprenyl group. Mediates the second step in the final reaction sequence of ubiquinone-8 (UQ-8) biosynthesis, which is the condensation of the polyisoprenoid side chain with PHB, generating the first membrane-bound Q intermediate 3-octaprenyl-4-hydroxybenzoate.</text>
</comment>
<comment type="similarity">
    <text evidence="3 12">Belongs to the UbiA prenyltransferase family.</text>
</comment>
<evidence type="ECO:0000256" key="1">
    <source>
        <dbReference type="ARBA" id="ARBA00001946"/>
    </source>
</evidence>
<feature type="transmembrane region" description="Helical" evidence="12">
    <location>
        <begin position="93"/>
        <end position="113"/>
    </location>
</feature>
<keyword evidence="4 12" id="KW-1003">Cell membrane</keyword>
<name>A0A1H7LNE7_9PROT</name>
<dbReference type="AlphaFoldDB" id="A0A1H7LNE7"/>
<keyword evidence="7 12" id="KW-0831">Ubiquinone biosynthesis</keyword>
<evidence type="ECO:0000256" key="12">
    <source>
        <dbReference type="HAMAP-Rule" id="MF_01635"/>
    </source>
</evidence>
<dbReference type="Pfam" id="PF01040">
    <property type="entry name" value="UbiA"/>
    <property type="match status" value="1"/>
</dbReference>
<keyword evidence="8 12" id="KW-0812">Transmembrane</keyword>
<dbReference type="GO" id="GO:0005886">
    <property type="term" value="C:plasma membrane"/>
    <property type="evidence" value="ECO:0007669"/>
    <property type="project" value="UniProtKB-SubCell"/>
</dbReference>
<protein>
    <recommendedName>
        <fullName evidence="12 13">4-hydroxybenzoate octaprenyltransferase</fullName>
        <ecNumber evidence="12 13">2.5.1.39</ecNumber>
    </recommendedName>
    <alternativeName>
        <fullName evidence="12">4-HB polyprenyltransferase</fullName>
    </alternativeName>
</protein>
<keyword evidence="5 12" id="KW-0997">Cell inner membrane</keyword>
<feature type="transmembrane region" description="Helical" evidence="12">
    <location>
        <begin position="21"/>
        <end position="42"/>
    </location>
</feature>
<dbReference type="FunFam" id="1.10.357.140:FF:000002">
    <property type="entry name" value="4-hydroxybenzoate octaprenyltransferase"/>
    <property type="match status" value="1"/>
</dbReference>
<comment type="pathway">
    <text evidence="12">Cofactor biosynthesis; ubiquinone biosynthesis.</text>
</comment>
<organism evidence="14 15">
    <name type="scientific">Nitrosovibrio tenuis</name>
    <dbReference type="NCBI Taxonomy" id="1233"/>
    <lineage>
        <taxon>Bacteria</taxon>
        <taxon>Pseudomonadati</taxon>
        <taxon>Pseudomonadota</taxon>
        <taxon>Betaproteobacteria</taxon>
        <taxon>Nitrosomonadales</taxon>
        <taxon>Nitrosomonadaceae</taxon>
        <taxon>Nitrosovibrio</taxon>
    </lineage>
</organism>
<dbReference type="PROSITE" id="PS00943">
    <property type="entry name" value="UBIA"/>
    <property type="match status" value="1"/>
</dbReference>
<feature type="transmembrane region" description="Helical" evidence="12">
    <location>
        <begin position="240"/>
        <end position="259"/>
    </location>
</feature>
<keyword evidence="6 12" id="KW-0808">Transferase</keyword>
<dbReference type="UniPathway" id="UPA00232"/>
<evidence type="ECO:0000313" key="15">
    <source>
        <dbReference type="Proteomes" id="UP000198620"/>
    </source>
</evidence>
<dbReference type="GO" id="GO:0008412">
    <property type="term" value="F:4-hydroxybenzoate polyprenyltransferase activity"/>
    <property type="evidence" value="ECO:0007669"/>
    <property type="project" value="UniProtKB-UniRule"/>
</dbReference>
<keyword evidence="9 12" id="KW-0460">Magnesium</keyword>
<dbReference type="Gene3D" id="1.20.120.1780">
    <property type="entry name" value="UbiA prenyltransferase"/>
    <property type="match status" value="1"/>
</dbReference>
<sequence length="294" mass="32746">MTLTPMTLTQRLGYYEKLMRLDKPIGILLLLWPTLWGLWLAANGFPSMNVLAIFILGTILMRSAGCVVNDYADRNFDGHVERTKNRPLAVRAVSTKEALLLAAGLSLVAFLLIQPLNRLTIELSFVALFLAASYPFTKRFFAMPQAYLGIAFSFGIPMAFAAQTGEVPFLAWFMMAANLLWVIAYDTEYAMVDKVDDLKIGIKTSAITFGRYDVAGVMLCHGAFLSAMVFIGLIQKLGVIYYAGLAVALGLILYQYRLIHDRDRGHCFKAFLHNNWVGATIFAGIALDYMIKNN</sequence>
<dbReference type="Proteomes" id="UP000198620">
    <property type="component" value="Unassembled WGS sequence"/>
</dbReference>
<comment type="cofactor">
    <cofactor evidence="1 12">
        <name>Mg(2+)</name>
        <dbReference type="ChEBI" id="CHEBI:18420"/>
    </cofactor>
</comment>
<dbReference type="EC" id="2.5.1.39" evidence="12 13"/>
<dbReference type="InterPro" id="IPR030470">
    <property type="entry name" value="UbiA_prenylTrfase_CS"/>
</dbReference>
<evidence type="ECO:0000256" key="6">
    <source>
        <dbReference type="ARBA" id="ARBA00022679"/>
    </source>
</evidence>
<dbReference type="PANTHER" id="PTHR11048:SF28">
    <property type="entry name" value="4-HYDROXYBENZOATE POLYPRENYLTRANSFERASE, MITOCHONDRIAL"/>
    <property type="match status" value="1"/>
</dbReference>
<evidence type="ECO:0000256" key="11">
    <source>
        <dbReference type="ARBA" id="ARBA00023136"/>
    </source>
</evidence>
<dbReference type="NCBIfam" id="TIGR01474">
    <property type="entry name" value="ubiA_proteo"/>
    <property type="match status" value="1"/>
</dbReference>
<evidence type="ECO:0000256" key="7">
    <source>
        <dbReference type="ARBA" id="ARBA00022688"/>
    </source>
</evidence>
<keyword evidence="15" id="KW-1185">Reference proteome</keyword>
<dbReference type="STRING" id="1233.SAMN05216387_104115"/>
<evidence type="ECO:0000313" key="14">
    <source>
        <dbReference type="EMBL" id="SEL00426.1"/>
    </source>
</evidence>
<dbReference type="CDD" id="cd13959">
    <property type="entry name" value="PT_UbiA_COQ2"/>
    <property type="match status" value="1"/>
</dbReference>
<evidence type="ECO:0000256" key="2">
    <source>
        <dbReference type="ARBA" id="ARBA00004141"/>
    </source>
</evidence>
<evidence type="ECO:0000256" key="13">
    <source>
        <dbReference type="NCBIfam" id="TIGR01474"/>
    </source>
</evidence>
<evidence type="ECO:0000256" key="8">
    <source>
        <dbReference type="ARBA" id="ARBA00022692"/>
    </source>
</evidence>
<dbReference type="InterPro" id="IPR006370">
    <property type="entry name" value="HB_polyprenyltransferase-like"/>
</dbReference>
<feature type="transmembrane region" description="Helical" evidence="12">
    <location>
        <begin position="271"/>
        <end position="291"/>
    </location>
</feature>
<evidence type="ECO:0000256" key="4">
    <source>
        <dbReference type="ARBA" id="ARBA00022475"/>
    </source>
</evidence>
<feature type="transmembrane region" description="Helical" evidence="12">
    <location>
        <begin position="119"/>
        <end position="137"/>
    </location>
</feature>
<feature type="transmembrane region" description="Helical" evidence="12">
    <location>
        <begin position="48"/>
        <end position="72"/>
    </location>
</feature>
<keyword evidence="10 12" id="KW-1133">Transmembrane helix</keyword>
<dbReference type="InterPro" id="IPR039653">
    <property type="entry name" value="Prenyltransferase"/>
</dbReference>
<evidence type="ECO:0000256" key="5">
    <source>
        <dbReference type="ARBA" id="ARBA00022519"/>
    </source>
</evidence>
<feature type="transmembrane region" description="Helical" evidence="12">
    <location>
        <begin position="146"/>
        <end position="163"/>
    </location>
</feature>
<reference evidence="14 15" key="1">
    <citation type="submission" date="2016-10" db="EMBL/GenBank/DDBJ databases">
        <authorList>
            <person name="de Groot N.N."/>
        </authorList>
    </citation>
    <scope>NUCLEOTIDE SEQUENCE [LARGE SCALE GENOMIC DNA]</scope>
    <source>
        <strain evidence="14 15">Nv1</strain>
    </source>
</reference>
<comment type="subcellular location">
    <subcellularLocation>
        <location evidence="12">Cell inner membrane</location>
        <topology evidence="12">Multi-pass membrane protein</topology>
    </subcellularLocation>
    <subcellularLocation>
        <location evidence="2">Membrane</location>
        <topology evidence="2">Multi-pass membrane protein</topology>
    </subcellularLocation>
</comment>
<comment type="catalytic activity">
    <reaction evidence="12">
        <text>all-trans-octaprenyl diphosphate + 4-hydroxybenzoate = 4-hydroxy-3-(all-trans-octaprenyl)benzoate + diphosphate</text>
        <dbReference type="Rhea" id="RHEA:27782"/>
        <dbReference type="ChEBI" id="CHEBI:1617"/>
        <dbReference type="ChEBI" id="CHEBI:17879"/>
        <dbReference type="ChEBI" id="CHEBI:33019"/>
        <dbReference type="ChEBI" id="CHEBI:57711"/>
        <dbReference type="EC" id="2.5.1.39"/>
    </reaction>
</comment>
<dbReference type="InterPro" id="IPR000537">
    <property type="entry name" value="UbiA_prenyltransferase"/>
</dbReference>
<dbReference type="GO" id="GO:0006744">
    <property type="term" value="P:ubiquinone biosynthetic process"/>
    <property type="evidence" value="ECO:0007669"/>
    <property type="project" value="UniProtKB-UniRule"/>
</dbReference>
<feature type="transmembrane region" description="Helical" evidence="12">
    <location>
        <begin position="212"/>
        <end position="234"/>
    </location>
</feature>
<dbReference type="EMBL" id="FOBH01000004">
    <property type="protein sequence ID" value="SEL00426.1"/>
    <property type="molecule type" value="Genomic_DNA"/>
</dbReference>
<evidence type="ECO:0000256" key="10">
    <source>
        <dbReference type="ARBA" id="ARBA00022989"/>
    </source>
</evidence>
<dbReference type="Gene3D" id="1.10.357.140">
    <property type="entry name" value="UbiA prenyltransferase"/>
    <property type="match status" value="1"/>
</dbReference>
<evidence type="ECO:0000256" key="3">
    <source>
        <dbReference type="ARBA" id="ARBA00005985"/>
    </source>
</evidence>
<gene>
    <name evidence="12" type="primary">ubiA</name>
    <name evidence="14" type="ORF">SAMN05216387_104115</name>
</gene>
<dbReference type="HAMAP" id="MF_01635">
    <property type="entry name" value="UbiA"/>
    <property type="match status" value="1"/>
</dbReference>
<feature type="transmembrane region" description="Helical" evidence="12">
    <location>
        <begin position="169"/>
        <end position="191"/>
    </location>
</feature>
<keyword evidence="11 12" id="KW-0472">Membrane</keyword>
<dbReference type="FunFam" id="1.20.120.1780:FF:000001">
    <property type="entry name" value="4-hydroxybenzoate octaprenyltransferase"/>
    <property type="match status" value="1"/>
</dbReference>
<dbReference type="PANTHER" id="PTHR11048">
    <property type="entry name" value="PRENYLTRANSFERASES"/>
    <property type="match status" value="1"/>
</dbReference>
<evidence type="ECO:0000256" key="9">
    <source>
        <dbReference type="ARBA" id="ARBA00022842"/>
    </source>
</evidence>
<proteinExistence type="inferred from homology"/>